<evidence type="ECO:0000313" key="14">
    <source>
        <dbReference type="Proteomes" id="UP000043316"/>
    </source>
</evidence>
<evidence type="ECO:0000256" key="8">
    <source>
        <dbReference type="ARBA" id="ARBA00023136"/>
    </source>
</evidence>
<dbReference type="FunFam" id="2.60.40.2610:FF:000001">
    <property type="entry name" value="Outer membrane fimbrial usher protein"/>
    <property type="match status" value="1"/>
</dbReference>
<evidence type="ECO:0000259" key="12">
    <source>
        <dbReference type="Pfam" id="PF13954"/>
    </source>
</evidence>
<evidence type="ECO:0000256" key="10">
    <source>
        <dbReference type="RuleBase" id="RU003884"/>
    </source>
</evidence>
<keyword evidence="8 10" id="KW-0472">Membrane</keyword>
<dbReference type="Pfam" id="PF13954">
    <property type="entry name" value="PapC_N"/>
    <property type="match status" value="1"/>
</dbReference>
<keyword evidence="5 10" id="KW-1029">Fimbrium biogenesis</keyword>
<dbReference type="PANTHER" id="PTHR30451">
    <property type="entry name" value="OUTER MEMBRANE USHER PROTEIN"/>
    <property type="match status" value="1"/>
</dbReference>
<name>A0A0H5MB15_YERIN</name>
<dbReference type="RefSeq" id="WP_053009113.1">
    <property type="nucleotide sequence ID" value="NZ_CWJI01000001.1"/>
</dbReference>
<dbReference type="Pfam" id="PF13953">
    <property type="entry name" value="PapC_C"/>
    <property type="match status" value="1"/>
</dbReference>
<reference evidence="14" key="1">
    <citation type="submission" date="2015-03" db="EMBL/GenBank/DDBJ databases">
        <authorList>
            <consortium name="Pathogen Informatics"/>
        </authorList>
    </citation>
    <scope>NUCLEOTIDE SEQUENCE [LARGE SCALE GENOMIC DNA]</scope>
    <source>
        <strain evidence="14">R148</strain>
    </source>
</reference>
<feature type="domain" description="PapC N-terminal" evidence="12">
    <location>
        <begin position="49"/>
        <end position="193"/>
    </location>
</feature>
<dbReference type="InterPro" id="IPR043142">
    <property type="entry name" value="PapC-like_C_sf"/>
</dbReference>
<dbReference type="GO" id="GO:0009279">
    <property type="term" value="C:cell outer membrane"/>
    <property type="evidence" value="ECO:0007669"/>
    <property type="project" value="UniProtKB-SubCell"/>
</dbReference>
<dbReference type="Pfam" id="PF00577">
    <property type="entry name" value="Usher"/>
    <property type="match status" value="1"/>
</dbReference>
<gene>
    <name evidence="13" type="primary">fimD_2</name>
    <name evidence="13" type="ORF">ERS008476_01180</name>
</gene>
<dbReference type="PANTHER" id="PTHR30451:SF21">
    <property type="entry name" value="FIMBRIAL USHER DOMAIN-CONTAINING PROTEIN YDET-RELATED"/>
    <property type="match status" value="1"/>
</dbReference>
<evidence type="ECO:0000256" key="6">
    <source>
        <dbReference type="ARBA" id="ARBA00022692"/>
    </source>
</evidence>
<dbReference type="InterPro" id="IPR000015">
    <property type="entry name" value="Fimb_usher"/>
</dbReference>
<accession>A0A0H5MB15</accession>
<evidence type="ECO:0000259" key="11">
    <source>
        <dbReference type="Pfam" id="PF13953"/>
    </source>
</evidence>
<evidence type="ECO:0000256" key="4">
    <source>
        <dbReference type="ARBA" id="ARBA00022452"/>
    </source>
</evidence>
<dbReference type="Gene3D" id="2.60.40.2070">
    <property type="match status" value="1"/>
</dbReference>
<evidence type="ECO:0000256" key="5">
    <source>
        <dbReference type="ARBA" id="ARBA00022558"/>
    </source>
</evidence>
<dbReference type="AlphaFoldDB" id="A0A0H5MB15"/>
<keyword evidence="7" id="KW-0732">Signal</keyword>
<dbReference type="GO" id="GO:0015473">
    <property type="term" value="F:fimbrial usher porin activity"/>
    <property type="evidence" value="ECO:0007669"/>
    <property type="project" value="InterPro"/>
</dbReference>
<dbReference type="EMBL" id="CWJI01000001">
    <property type="protein sequence ID" value="CRY54266.1"/>
    <property type="molecule type" value="Genomic_DNA"/>
</dbReference>
<keyword evidence="6 10" id="KW-0812">Transmembrane</keyword>
<dbReference type="InterPro" id="IPR042186">
    <property type="entry name" value="FimD_plug_dom"/>
</dbReference>
<dbReference type="NCBIfam" id="NF011740">
    <property type="entry name" value="PRK15193.1"/>
    <property type="match status" value="1"/>
</dbReference>
<dbReference type="Proteomes" id="UP000043316">
    <property type="component" value="Unassembled WGS sequence"/>
</dbReference>
<protein>
    <submittedName>
        <fullName evidence="13">Fimbrial biogenesis outer membrane usher protein</fullName>
    </submittedName>
</protein>
<evidence type="ECO:0000256" key="2">
    <source>
        <dbReference type="ARBA" id="ARBA00008064"/>
    </source>
</evidence>
<dbReference type="SUPFAM" id="SSF141729">
    <property type="entry name" value="FimD N-terminal domain-like"/>
    <property type="match status" value="1"/>
</dbReference>
<proteinExistence type="inferred from homology"/>
<evidence type="ECO:0000256" key="3">
    <source>
        <dbReference type="ARBA" id="ARBA00022448"/>
    </source>
</evidence>
<sequence length="879" mass="95188">MLYLKNGTESRRVIKDNYQSTAILKLTLTPLAVMLLVLCGNASVRAENYFNPRFLSDDPAKVADLSGFEKGLEAPPGIYRVDIYMNDGFMSTQDVSFQPDSDHKVLLPCLTHSQLASMGVNTRSIPGMAVLATEVCVPLTSMIEEASTDFDVGRQRLSISIPQAYMGNLARGYIPPDQWQNGITAGLLNYSFTGSNVRNQQSSTSNYAFLNLQSGVNLGAWRLRDNTSWSYSSGSGSNSNQNRWQHVNTYLQRDIASLRSRLTLGDGYSSGAVFDGVNFRGVQVATDDNMLPDSQRGFAPVIRGIARGTARVTVRQNGFEVYQTTVPPGPFAIDDLSGTGSGGDLQVTIQEADGSAQVFTVPYASVPGLLREGHVRYAMTVGQYRSGNDQQEQPTFGQGTLMWGLADGWTVSGGTQLADRYSAFNLGMAKDLGIAGAVSLDITQARATLPDDSSHQGQSLRFLYNKALNEWGTNLQLLGYRYSTSGYYSLADTTWSRMNGYSVATDDGIVQLTPKLTDYYNLAYNKRGRLQITLTQQVGDNATFYLTGSHQTYWGIGKADEQLQAGYSGTLEDITYTLSYSLTKNAWQEGRDNMLAFNVSIPFSHWLRSDNKSAFNRSTVSYSMSDDLSGRMTNQAGLYGTLLEDNNLSYNVQAGYAGGGMGTSGETGNTSLSYRGASGNANIGYSRSSGTSQLFYGLSGGVLAHENGITLSQPLNDTLILVKAPGAGNVSVENQSGIYTDWRGYAVLPFAMDYRENRVALNPNTLANNVELDEAVINVVPNHGAVVLADFKTRVGLKVLMTLTYNGQPLPFGSVVSFDDGRSGSIVADGGQVYLTGLPPSGEVKAKWGEGAGEQCVVSYQLPPESQHRALSYLTAACR</sequence>
<dbReference type="PROSITE" id="PS01151">
    <property type="entry name" value="FIMBRIAL_USHER"/>
    <property type="match status" value="1"/>
</dbReference>
<feature type="domain" description="PapC-like C-terminal" evidence="11">
    <location>
        <begin position="800"/>
        <end position="864"/>
    </location>
</feature>
<comment type="subcellular location">
    <subcellularLocation>
        <location evidence="1 10">Cell outer membrane</location>
        <topology evidence="1 10">Multi-pass membrane protein</topology>
    </subcellularLocation>
</comment>
<keyword evidence="3 10" id="KW-0813">Transport</keyword>
<dbReference type="InterPro" id="IPR025885">
    <property type="entry name" value="PapC_N"/>
</dbReference>
<dbReference type="InterPro" id="IPR025949">
    <property type="entry name" value="PapC-like_C"/>
</dbReference>
<comment type="similarity">
    <text evidence="2 10">Belongs to the fimbrial export usher family.</text>
</comment>
<evidence type="ECO:0000256" key="7">
    <source>
        <dbReference type="ARBA" id="ARBA00022729"/>
    </source>
</evidence>
<keyword evidence="9 10" id="KW-0998">Cell outer membrane</keyword>
<evidence type="ECO:0000313" key="13">
    <source>
        <dbReference type="EMBL" id="CRY54266.1"/>
    </source>
</evidence>
<dbReference type="GO" id="GO:0009297">
    <property type="term" value="P:pilus assembly"/>
    <property type="evidence" value="ECO:0007669"/>
    <property type="project" value="InterPro"/>
</dbReference>
<evidence type="ECO:0000256" key="9">
    <source>
        <dbReference type="ARBA" id="ARBA00023237"/>
    </source>
</evidence>
<dbReference type="Gene3D" id="2.60.40.3110">
    <property type="match status" value="1"/>
</dbReference>
<dbReference type="Gene3D" id="2.60.40.2610">
    <property type="entry name" value="Outer membrane usher protein FimD, plug domain"/>
    <property type="match status" value="1"/>
</dbReference>
<evidence type="ECO:0000256" key="1">
    <source>
        <dbReference type="ARBA" id="ARBA00004571"/>
    </source>
</evidence>
<dbReference type="FunFam" id="2.60.40.3110:FF:000001">
    <property type="entry name" value="Putative fimbrial outer membrane usher"/>
    <property type="match status" value="1"/>
</dbReference>
<dbReference type="InterPro" id="IPR018030">
    <property type="entry name" value="Fimbrial_membr_usher_CS"/>
</dbReference>
<dbReference type="Gene3D" id="3.10.20.410">
    <property type="match status" value="1"/>
</dbReference>
<organism evidence="13 14">
    <name type="scientific">Yersinia intermedia</name>
    <dbReference type="NCBI Taxonomy" id="631"/>
    <lineage>
        <taxon>Bacteria</taxon>
        <taxon>Pseudomonadati</taxon>
        <taxon>Pseudomonadota</taxon>
        <taxon>Gammaproteobacteria</taxon>
        <taxon>Enterobacterales</taxon>
        <taxon>Yersiniaceae</taxon>
        <taxon>Yersinia</taxon>
    </lineage>
</organism>
<dbReference type="InterPro" id="IPR037224">
    <property type="entry name" value="PapC_N_sf"/>
</dbReference>
<keyword evidence="4" id="KW-1134">Transmembrane beta strand</keyword>